<organism evidence="1 2">
    <name type="scientific">Trichonephila clavata</name>
    <name type="common">Joro spider</name>
    <name type="synonym">Nephila clavata</name>
    <dbReference type="NCBI Taxonomy" id="2740835"/>
    <lineage>
        <taxon>Eukaryota</taxon>
        <taxon>Metazoa</taxon>
        <taxon>Ecdysozoa</taxon>
        <taxon>Arthropoda</taxon>
        <taxon>Chelicerata</taxon>
        <taxon>Arachnida</taxon>
        <taxon>Araneae</taxon>
        <taxon>Araneomorphae</taxon>
        <taxon>Entelegynae</taxon>
        <taxon>Araneoidea</taxon>
        <taxon>Nephilidae</taxon>
        <taxon>Trichonephila</taxon>
    </lineage>
</organism>
<dbReference type="AlphaFoldDB" id="A0A8X6J252"/>
<dbReference type="Proteomes" id="UP000887116">
    <property type="component" value="Unassembled WGS sequence"/>
</dbReference>
<protein>
    <submittedName>
        <fullName evidence="1">Uncharacterized protein</fullName>
    </submittedName>
</protein>
<keyword evidence="2" id="KW-1185">Reference proteome</keyword>
<evidence type="ECO:0000313" key="1">
    <source>
        <dbReference type="EMBL" id="GFQ88185.1"/>
    </source>
</evidence>
<evidence type="ECO:0000313" key="2">
    <source>
        <dbReference type="Proteomes" id="UP000887116"/>
    </source>
</evidence>
<gene>
    <name evidence="1" type="ORF">TNCT_99091</name>
</gene>
<proteinExistence type="predicted"/>
<dbReference type="EMBL" id="BMAO01023359">
    <property type="protein sequence ID" value="GFQ88185.1"/>
    <property type="molecule type" value="Genomic_DNA"/>
</dbReference>
<reference evidence="1" key="1">
    <citation type="submission" date="2020-07" db="EMBL/GenBank/DDBJ databases">
        <title>Multicomponent nature underlies the extraordinary mechanical properties of spider dragline silk.</title>
        <authorList>
            <person name="Kono N."/>
            <person name="Nakamura H."/>
            <person name="Mori M."/>
            <person name="Yoshida Y."/>
            <person name="Ohtoshi R."/>
            <person name="Malay A.D."/>
            <person name="Moran D.A.P."/>
            <person name="Tomita M."/>
            <person name="Numata K."/>
            <person name="Arakawa K."/>
        </authorList>
    </citation>
    <scope>NUCLEOTIDE SEQUENCE</scope>
</reference>
<comment type="caution">
    <text evidence="1">The sequence shown here is derived from an EMBL/GenBank/DDBJ whole genome shotgun (WGS) entry which is preliminary data.</text>
</comment>
<sequence length="93" mass="10115">MLPFEFHFQCMYMTSTDFQPIRIIPSLLTADCRTDQLKVWATCSSIPAGLGRIARVISQCGGDVSSDPAPYGLTLSNGFEHVTSNGFVSLALL</sequence>
<name>A0A8X6J252_TRICU</name>
<accession>A0A8X6J252</accession>